<proteinExistence type="predicted"/>
<comment type="caution">
    <text evidence="2">The sequence shown here is derived from an EMBL/GenBank/DDBJ whole genome shotgun (WGS) entry which is preliminary data.</text>
</comment>
<dbReference type="EMBL" id="QGTQ01000021">
    <property type="protein sequence ID" value="PWV97384.1"/>
    <property type="molecule type" value="Genomic_DNA"/>
</dbReference>
<name>A0A2V2YPU6_9BACL</name>
<feature type="domain" description="N-acetyltransferase" evidence="1">
    <location>
        <begin position="8"/>
        <end position="163"/>
    </location>
</feature>
<accession>A0A2V2YPU6</accession>
<evidence type="ECO:0000259" key="1">
    <source>
        <dbReference type="PROSITE" id="PS51186"/>
    </source>
</evidence>
<sequence>MTQYVPQFRFVPMTSEHAEELCSWRYEPPFDLYGWSNFRQMEADGTEFGDPDIRAKQYITVLNDEGQMIGFSQLFPLLGVTRLGLGLRPDQCGRGLGAAFARAVAEEARRRAPGDEIDLEVLTWNERAIRAYQKAGFHMTDTYVRNTPTGPAEFHCMVYAAAD</sequence>
<dbReference type="Gene3D" id="3.40.630.30">
    <property type="match status" value="1"/>
</dbReference>
<gene>
    <name evidence="2" type="ORF">DFQ01_12126</name>
</gene>
<dbReference type="GO" id="GO:0016747">
    <property type="term" value="F:acyltransferase activity, transferring groups other than amino-acyl groups"/>
    <property type="evidence" value="ECO:0007669"/>
    <property type="project" value="InterPro"/>
</dbReference>
<dbReference type="SUPFAM" id="SSF55729">
    <property type="entry name" value="Acyl-CoA N-acyltransferases (Nat)"/>
    <property type="match status" value="1"/>
</dbReference>
<dbReference type="InterPro" id="IPR000182">
    <property type="entry name" value="GNAT_dom"/>
</dbReference>
<keyword evidence="2" id="KW-0808">Transferase</keyword>
<dbReference type="RefSeq" id="WP_425452427.1">
    <property type="nucleotide sequence ID" value="NZ_CP054613.1"/>
</dbReference>
<dbReference type="PROSITE" id="PS51186">
    <property type="entry name" value="GNAT"/>
    <property type="match status" value="1"/>
</dbReference>
<evidence type="ECO:0000313" key="3">
    <source>
        <dbReference type="Proteomes" id="UP000246635"/>
    </source>
</evidence>
<organism evidence="2 3">
    <name type="scientific">Paenibacillus cellulosilyticus</name>
    <dbReference type="NCBI Taxonomy" id="375489"/>
    <lineage>
        <taxon>Bacteria</taxon>
        <taxon>Bacillati</taxon>
        <taxon>Bacillota</taxon>
        <taxon>Bacilli</taxon>
        <taxon>Bacillales</taxon>
        <taxon>Paenibacillaceae</taxon>
        <taxon>Paenibacillus</taxon>
    </lineage>
</organism>
<protein>
    <submittedName>
        <fullName evidence="2">RimJ/RimL family protein N-acetyltransferase</fullName>
    </submittedName>
</protein>
<evidence type="ECO:0000313" key="2">
    <source>
        <dbReference type="EMBL" id="PWV97384.1"/>
    </source>
</evidence>
<dbReference type="Proteomes" id="UP000246635">
    <property type="component" value="Unassembled WGS sequence"/>
</dbReference>
<dbReference type="InterPro" id="IPR016181">
    <property type="entry name" value="Acyl_CoA_acyltransferase"/>
</dbReference>
<dbReference type="AlphaFoldDB" id="A0A2V2YPU6"/>
<keyword evidence="3" id="KW-1185">Reference proteome</keyword>
<dbReference type="Pfam" id="PF00583">
    <property type="entry name" value="Acetyltransf_1"/>
    <property type="match status" value="1"/>
</dbReference>
<reference evidence="2 3" key="1">
    <citation type="submission" date="2018-05" db="EMBL/GenBank/DDBJ databases">
        <title>Genomic Encyclopedia of Type Strains, Phase III (KMG-III): the genomes of soil and plant-associated and newly described type strains.</title>
        <authorList>
            <person name="Whitman W."/>
        </authorList>
    </citation>
    <scope>NUCLEOTIDE SEQUENCE [LARGE SCALE GENOMIC DNA]</scope>
    <source>
        <strain evidence="2 3">CECT 5696</strain>
    </source>
</reference>